<gene>
    <name evidence="3" type="ORF">BDP55DRAFT_734167</name>
</gene>
<feature type="signal peptide" evidence="1">
    <location>
        <begin position="1"/>
        <end position="18"/>
    </location>
</feature>
<organism evidence="3 4">
    <name type="scientific">Colletotrichum godetiae</name>
    <dbReference type="NCBI Taxonomy" id="1209918"/>
    <lineage>
        <taxon>Eukaryota</taxon>
        <taxon>Fungi</taxon>
        <taxon>Dikarya</taxon>
        <taxon>Ascomycota</taxon>
        <taxon>Pezizomycotina</taxon>
        <taxon>Sordariomycetes</taxon>
        <taxon>Hypocreomycetidae</taxon>
        <taxon>Glomerellales</taxon>
        <taxon>Glomerellaceae</taxon>
        <taxon>Colletotrichum</taxon>
        <taxon>Colletotrichum acutatum species complex</taxon>
    </lineage>
</organism>
<dbReference type="Pfam" id="PF08881">
    <property type="entry name" value="CVNH"/>
    <property type="match status" value="1"/>
</dbReference>
<protein>
    <recommendedName>
        <fullName evidence="2">Cyanovirin-N domain-containing protein</fullName>
    </recommendedName>
</protein>
<dbReference type="Proteomes" id="UP001224890">
    <property type="component" value="Unassembled WGS sequence"/>
</dbReference>
<dbReference type="SUPFAM" id="SSF51322">
    <property type="entry name" value="Cyanovirin-N"/>
    <property type="match status" value="1"/>
</dbReference>
<dbReference type="EMBL" id="JAHMHR010000074">
    <property type="protein sequence ID" value="KAK1658407.1"/>
    <property type="molecule type" value="Genomic_DNA"/>
</dbReference>
<dbReference type="AlphaFoldDB" id="A0AAJ0A8F4"/>
<dbReference type="InterPro" id="IPR036673">
    <property type="entry name" value="Cyanovirin-N_sf"/>
</dbReference>
<comment type="caution">
    <text evidence="3">The sequence shown here is derived from an EMBL/GenBank/DDBJ whole genome shotgun (WGS) entry which is preliminary data.</text>
</comment>
<dbReference type="InterPro" id="IPR011058">
    <property type="entry name" value="Cyanovirin-N"/>
</dbReference>
<dbReference type="Gene3D" id="2.30.60.10">
    <property type="entry name" value="Cyanovirin-N"/>
    <property type="match status" value="1"/>
</dbReference>
<evidence type="ECO:0000313" key="4">
    <source>
        <dbReference type="Proteomes" id="UP001224890"/>
    </source>
</evidence>
<accession>A0AAJ0A8F4</accession>
<keyword evidence="1" id="KW-0732">Signal</keyword>
<dbReference type="GeneID" id="85464699"/>
<name>A0AAJ0A8F4_9PEZI</name>
<feature type="chain" id="PRO_5042481212" description="Cyanovirin-N domain-containing protein" evidence="1">
    <location>
        <begin position="19"/>
        <end position="199"/>
    </location>
</feature>
<feature type="domain" description="Cyanovirin-N" evidence="2">
    <location>
        <begin position="42"/>
        <end position="137"/>
    </location>
</feature>
<keyword evidence="4" id="KW-1185">Reference proteome</keyword>
<evidence type="ECO:0000313" key="3">
    <source>
        <dbReference type="EMBL" id="KAK1658407.1"/>
    </source>
</evidence>
<dbReference type="RefSeq" id="XP_060423171.1">
    <property type="nucleotide sequence ID" value="XM_060580173.1"/>
</dbReference>
<evidence type="ECO:0000259" key="2">
    <source>
        <dbReference type="Pfam" id="PF08881"/>
    </source>
</evidence>
<evidence type="ECO:0000256" key="1">
    <source>
        <dbReference type="SAM" id="SignalP"/>
    </source>
</evidence>
<reference evidence="3" key="1">
    <citation type="submission" date="2021-06" db="EMBL/GenBank/DDBJ databases">
        <title>Comparative genomics, transcriptomics and evolutionary studies reveal genomic signatures of adaptation to plant cell wall in hemibiotrophic fungi.</title>
        <authorList>
            <consortium name="DOE Joint Genome Institute"/>
            <person name="Baroncelli R."/>
            <person name="Diaz J.F."/>
            <person name="Benocci T."/>
            <person name="Peng M."/>
            <person name="Battaglia E."/>
            <person name="Haridas S."/>
            <person name="Andreopoulos W."/>
            <person name="Labutti K."/>
            <person name="Pangilinan J."/>
            <person name="Floch G.L."/>
            <person name="Makela M.R."/>
            <person name="Henrissat B."/>
            <person name="Grigoriev I.V."/>
            <person name="Crouch J.A."/>
            <person name="De Vries R.P."/>
            <person name="Sukno S.A."/>
            <person name="Thon M.R."/>
        </authorList>
    </citation>
    <scope>NUCLEOTIDE SEQUENCE</scope>
    <source>
        <strain evidence="3">CBS 193.32</strain>
    </source>
</reference>
<proteinExistence type="predicted"/>
<sequence>MIFLFFLTILKMAFGIMAAPHESSSALDVIQPPAKKKIPANFKASCSDVRFFDPRDLVDEGDKRKDSTPYLMAKCGDGNGGQKCSWMPLTACFANAHGKIVYRRYGAFFKSCADCKYENVGTNMTCECTGPKGSVKSVVNLILLVATTLVMAAPTDANEWKNDDNFLHNCEFVNFGLGDENQNPWIHHACPLDRPPYMQ</sequence>